<evidence type="ECO:0000313" key="4">
    <source>
        <dbReference type="Proteomes" id="UP001295684"/>
    </source>
</evidence>
<dbReference type="Proteomes" id="UP001295684">
    <property type="component" value="Unassembled WGS sequence"/>
</dbReference>
<feature type="region of interest" description="Disordered" evidence="1">
    <location>
        <begin position="1"/>
        <end position="76"/>
    </location>
</feature>
<comment type="caution">
    <text evidence="3">The sequence shown here is derived from an EMBL/GenBank/DDBJ whole genome shotgun (WGS) entry which is preliminary data.</text>
</comment>
<dbReference type="Gene3D" id="3.30.420.10">
    <property type="entry name" value="Ribonuclease H-like superfamily/Ribonuclease H"/>
    <property type="match status" value="1"/>
</dbReference>
<dbReference type="GO" id="GO:0003676">
    <property type="term" value="F:nucleic acid binding"/>
    <property type="evidence" value="ECO:0007669"/>
    <property type="project" value="InterPro"/>
</dbReference>
<keyword evidence="4" id="KW-1185">Reference proteome</keyword>
<protein>
    <recommendedName>
        <fullName evidence="2">Tc1-like transposase DDE domain-containing protein</fullName>
    </recommendedName>
</protein>
<evidence type="ECO:0000256" key="1">
    <source>
        <dbReference type="SAM" id="MobiDB-lite"/>
    </source>
</evidence>
<dbReference type="InterPro" id="IPR047655">
    <property type="entry name" value="Transpos_IS630-like"/>
</dbReference>
<dbReference type="InterPro" id="IPR038717">
    <property type="entry name" value="Tc1-like_DDE_dom"/>
</dbReference>
<dbReference type="EMBL" id="CAMPGE010011124">
    <property type="protein sequence ID" value="CAI2369964.1"/>
    <property type="molecule type" value="Genomic_DNA"/>
</dbReference>
<dbReference type="NCBIfam" id="NF033545">
    <property type="entry name" value="transpos_IS630"/>
    <property type="match status" value="1"/>
</dbReference>
<dbReference type="PANTHER" id="PTHR46564">
    <property type="entry name" value="TRANSPOSASE"/>
    <property type="match status" value="1"/>
</dbReference>
<feature type="compositionally biased region" description="Polar residues" evidence="1">
    <location>
        <begin position="30"/>
        <end position="39"/>
    </location>
</feature>
<feature type="compositionally biased region" description="Basic and acidic residues" evidence="1">
    <location>
        <begin position="40"/>
        <end position="56"/>
    </location>
</feature>
<sequence>MYKSEALSSSGVSSDPDSEYAPNEEVISSELVQPKSSSQPKEETKNLSDTSEERIIGDSSSSNSEHNPDENATYNTQEEYLAIPPVDEEIEAQIDKDGDIGELLPIADSAMHSPDEAKQMHNDKRKLLELLFDKGMKPREIVKNNYVELKKTQVYHLYSLYKKTGNIKRLKGSGRKSKLDSTHVQALNNIMEEHKGNISIRRIKIILMEEYDIKLSSSSVRRILLSTGFIYTLPNNKVLNGEVQRSNRIDWAKKHQDVNWESVIFLDESTFYINSAWNRKRWVHKSQLNYYSNKAKGTKLNVLGAICAKGRLPVHAFEEKMNSELFIEIIGMILTEATKLFEGEKIYLCMDNASYHNSKEVKDYLDKENVVKLPWPAYSPDLNPIENVWGLMKTSMGNKVYTTLYSLRKAIYDHWDNLNDDLRKRICNSMPTRLNKCIEEEGILLKY</sequence>
<name>A0AAD1URL5_EUPCR</name>
<organism evidence="3 4">
    <name type="scientific">Euplotes crassus</name>
    <dbReference type="NCBI Taxonomy" id="5936"/>
    <lineage>
        <taxon>Eukaryota</taxon>
        <taxon>Sar</taxon>
        <taxon>Alveolata</taxon>
        <taxon>Ciliophora</taxon>
        <taxon>Intramacronucleata</taxon>
        <taxon>Spirotrichea</taxon>
        <taxon>Hypotrichia</taxon>
        <taxon>Euplotida</taxon>
        <taxon>Euplotidae</taxon>
        <taxon>Moneuplotes</taxon>
    </lineage>
</organism>
<feature type="compositionally biased region" description="Polar residues" evidence="1">
    <location>
        <begin position="58"/>
        <end position="76"/>
    </location>
</feature>
<accession>A0AAD1URL5</accession>
<dbReference type="SUPFAM" id="SSF46689">
    <property type="entry name" value="Homeodomain-like"/>
    <property type="match status" value="1"/>
</dbReference>
<feature type="domain" description="Tc1-like transposase DDE" evidence="2">
    <location>
        <begin position="263"/>
        <end position="399"/>
    </location>
</feature>
<evidence type="ECO:0000313" key="3">
    <source>
        <dbReference type="EMBL" id="CAI2369964.1"/>
    </source>
</evidence>
<dbReference type="PANTHER" id="PTHR46564:SF1">
    <property type="entry name" value="TRANSPOSASE"/>
    <property type="match status" value="1"/>
</dbReference>
<dbReference type="Pfam" id="PF13358">
    <property type="entry name" value="DDE_3"/>
    <property type="match status" value="1"/>
</dbReference>
<dbReference type="AlphaFoldDB" id="A0AAD1URL5"/>
<dbReference type="InterPro" id="IPR009057">
    <property type="entry name" value="Homeodomain-like_sf"/>
</dbReference>
<dbReference type="InterPro" id="IPR036397">
    <property type="entry name" value="RNaseH_sf"/>
</dbReference>
<proteinExistence type="predicted"/>
<reference evidence="3" key="1">
    <citation type="submission" date="2023-07" db="EMBL/GenBank/DDBJ databases">
        <authorList>
            <consortium name="AG Swart"/>
            <person name="Singh M."/>
            <person name="Singh A."/>
            <person name="Seah K."/>
            <person name="Emmerich C."/>
        </authorList>
    </citation>
    <scope>NUCLEOTIDE SEQUENCE</scope>
    <source>
        <strain evidence="3">DP1</strain>
    </source>
</reference>
<gene>
    <name evidence="3" type="ORF">ECRASSUSDP1_LOCUS11270</name>
</gene>
<evidence type="ECO:0000259" key="2">
    <source>
        <dbReference type="Pfam" id="PF13358"/>
    </source>
</evidence>